<dbReference type="EMBL" id="JAHOPB010000001">
    <property type="protein sequence ID" value="MBU8874858.1"/>
    <property type="molecule type" value="Genomic_DNA"/>
</dbReference>
<dbReference type="PANTHER" id="PTHR43899:SF13">
    <property type="entry name" value="RH59310P"/>
    <property type="match status" value="1"/>
</dbReference>
<dbReference type="PANTHER" id="PTHR43899">
    <property type="entry name" value="RH59310P"/>
    <property type="match status" value="1"/>
</dbReference>
<dbReference type="PIRSF" id="PIRSF000126">
    <property type="entry name" value="11-beta-HSD1"/>
    <property type="match status" value="1"/>
</dbReference>
<sequence>MTSVDPETKWALITGAASGIGAAFAAGLAARNYGLCLVDKQRDALIAVARDITARHGVPVTPIVADLQSIADQDAVIDFIAGAPALDLLINNAGFGVPHLFQTVLPESHVAMLQVHVVAPVRFSRAALPAMIARRKGAIINVCSMSLYIQTPGNTMYGATKLFLDGFSQRLNLEVGAHGIEIQSLIPGYTISNFGNTDEYKHSRRAAIPAFLWSSAESVVEASLQQLGSGRLKCVPGTFNRVLEFCLRRGLFSPRLMRRWIA</sequence>
<evidence type="ECO:0000313" key="4">
    <source>
        <dbReference type="Proteomes" id="UP000727907"/>
    </source>
</evidence>
<protein>
    <submittedName>
        <fullName evidence="3">SDR family NAD(P)-dependent oxidoreductase</fullName>
    </submittedName>
</protein>
<evidence type="ECO:0000256" key="2">
    <source>
        <dbReference type="ARBA" id="ARBA00023002"/>
    </source>
</evidence>
<proteinExistence type="inferred from homology"/>
<comment type="similarity">
    <text evidence="1">Belongs to the short-chain dehydrogenases/reductases (SDR) family.</text>
</comment>
<keyword evidence="4" id="KW-1185">Reference proteome</keyword>
<comment type="caution">
    <text evidence="3">The sequence shown here is derived from an EMBL/GenBank/DDBJ whole genome shotgun (WGS) entry which is preliminary data.</text>
</comment>
<accession>A0ABS6IKP6</accession>
<dbReference type="Pfam" id="PF00106">
    <property type="entry name" value="adh_short"/>
    <property type="match status" value="1"/>
</dbReference>
<organism evidence="3 4">
    <name type="scientific">Reyranella humidisoli</name>
    <dbReference type="NCBI Taxonomy" id="2849149"/>
    <lineage>
        <taxon>Bacteria</taxon>
        <taxon>Pseudomonadati</taxon>
        <taxon>Pseudomonadota</taxon>
        <taxon>Alphaproteobacteria</taxon>
        <taxon>Hyphomicrobiales</taxon>
        <taxon>Reyranellaceae</taxon>
        <taxon>Reyranella</taxon>
    </lineage>
</organism>
<name>A0ABS6IKP6_9HYPH</name>
<reference evidence="3 4" key="1">
    <citation type="submission" date="2021-06" db="EMBL/GenBank/DDBJ databases">
        <authorList>
            <person name="Lee D.H."/>
        </authorList>
    </citation>
    <scope>NUCLEOTIDE SEQUENCE [LARGE SCALE GENOMIC DNA]</scope>
    <source>
        <strain evidence="3 4">MMS21-HV4-11</strain>
    </source>
</reference>
<dbReference type="RefSeq" id="WP_216961119.1">
    <property type="nucleotide sequence ID" value="NZ_JAHOPB010000001.1"/>
</dbReference>
<dbReference type="InterPro" id="IPR002347">
    <property type="entry name" value="SDR_fam"/>
</dbReference>
<evidence type="ECO:0000313" key="3">
    <source>
        <dbReference type="EMBL" id="MBU8874858.1"/>
    </source>
</evidence>
<gene>
    <name evidence="3" type="ORF">KQ910_13865</name>
</gene>
<keyword evidence="2" id="KW-0560">Oxidoreductase</keyword>
<dbReference type="InterPro" id="IPR051019">
    <property type="entry name" value="VLCFA-Steroid_DH"/>
</dbReference>
<evidence type="ECO:0000256" key="1">
    <source>
        <dbReference type="ARBA" id="ARBA00006484"/>
    </source>
</evidence>
<dbReference type="Proteomes" id="UP000727907">
    <property type="component" value="Unassembled WGS sequence"/>
</dbReference>